<dbReference type="Proteomes" id="UP001596083">
    <property type="component" value="Unassembled WGS sequence"/>
</dbReference>
<protein>
    <recommendedName>
        <fullName evidence="3">DUF397 domain-containing protein</fullName>
    </recommendedName>
</protein>
<gene>
    <name evidence="1" type="ORF">ACFP1Z_09080</name>
</gene>
<evidence type="ECO:0008006" key="3">
    <source>
        <dbReference type="Google" id="ProtNLM"/>
    </source>
</evidence>
<reference evidence="2" key="1">
    <citation type="journal article" date="2019" name="Int. J. Syst. Evol. Microbiol.">
        <title>The Global Catalogue of Microorganisms (GCM) 10K type strain sequencing project: providing services to taxonomists for standard genome sequencing and annotation.</title>
        <authorList>
            <consortium name="The Broad Institute Genomics Platform"/>
            <consortium name="The Broad Institute Genome Sequencing Center for Infectious Disease"/>
            <person name="Wu L."/>
            <person name="Ma J."/>
        </authorList>
    </citation>
    <scope>NUCLEOTIDE SEQUENCE [LARGE SCALE GENOMIC DNA]</scope>
    <source>
        <strain evidence="2">CGMCC 4.7304</strain>
    </source>
</reference>
<organism evidence="1 2">
    <name type="scientific">Streptomyces gamaensis</name>
    <dbReference type="NCBI Taxonomy" id="1763542"/>
    <lineage>
        <taxon>Bacteria</taxon>
        <taxon>Bacillati</taxon>
        <taxon>Actinomycetota</taxon>
        <taxon>Actinomycetes</taxon>
        <taxon>Kitasatosporales</taxon>
        <taxon>Streptomycetaceae</taxon>
        <taxon>Streptomyces</taxon>
    </lineage>
</organism>
<comment type="caution">
    <text evidence="1">The sequence shown here is derived from an EMBL/GenBank/DDBJ whole genome shotgun (WGS) entry which is preliminary data.</text>
</comment>
<name>A0ABW0YXG6_9ACTN</name>
<keyword evidence="2" id="KW-1185">Reference proteome</keyword>
<accession>A0ABW0YXG6</accession>
<proteinExistence type="predicted"/>
<evidence type="ECO:0000313" key="1">
    <source>
        <dbReference type="EMBL" id="MFC5720313.1"/>
    </source>
</evidence>
<dbReference type="EMBL" id="JBHSPB010000004">
    <property type="protein sequence ID" value="MFC5720313.1"/>
    <property type="molecule type" value="Genomic_DNA"/>
</dbReference>
<sequence length="69" mass="7159">MKLTLIAGGSCSGAGNGDCDSGDCPSVFATDRGTIAVQGHDVDHETPEGESMVEIPQELLREAARVLGW</sequence>
<evidence type="ECO:0000313" key="2">
    <source>
        <dbReference type="Proteomes" id="UP001596083"/>
    </source>
</evidence>
<dbReference type="RefSeq" id="WP_390315413.1">
    <property type="nucleotide sequence ID" value="NZ_JBHSPB010000004.1"/>
</dbReference>